<feature type="binding site" evidence="5">
    <location>
        <position position="329"/>
    </location>
    <ligand>
        <name>Zn(2+)</name>
        <dbReference type="ChEBI" id="CHEBI:29105"/>
        <note>catalytic</note>
    </ligand>
</feature>
<comment type="caution">
    <text evidence="5">Lacks conserved residue(s) required for the propagation of feature annotation.</text>
</comment>
<keyword evidence="2" id="KW-0378">Hydrolase</keyword>
<dbReference type="Pfam" id="PF13688">
    <property type="entry name" value="Reprolysin_5"/>
    <property type="match status" value="1"/>
</dbReference>
<feature type="chain" id="PRO_5012850038" evidence="7">
    <location>
        <begin position="21"/>
        <end position="480"/>
    </location>
</feature>
<dbReference type="GO" id="GO:0004222">
    <property type="term" value="F:metalloendopeptidase activity"/>
    <property type="evidence" value="ECO:0007669"/>
    <property type="project" value="InterPro"/>
</dbReference>
<feature type="active site" evidence="5">
    <location>
        <position position="326"/>
    </location>
</feature>
<accession>A0A224YQG4</accession>
<evidence type="ECO:0000256" key="2">
    <source>
        <dbReference type="ARBA" id="ARBA00022801"/>
    </source>
</evidence>
<dbReference type="PROSITE" id="PS50215">
    <property type="entry name" value="ADAM_MEPRO"/>
    <property type="match status" value="1"/>
</dbReference>
<dbReference type="Gene3D" id="3.40.390.10">
    <property type="entry name" value="Collagenase (Catalytic Domain)"/>
    <property type="match status" value="1"/>
</dbReference>
<keyword evidence="3 5" id="KW-0862">Zinc</keyword>
<keyword evidence="7" id="KW-0732">Signal</keyword>
<dbReference type="InterPro" id="IPR034030">
    <property type="entry name" value="ZnMc_salivary_gland_MPs"/>
</dbReference>
<dbReference type="GO" id="GO:0046872">
    <property type="term" value="F:metal ion binding"/>
    <property type="evidence" value="ECO:0007669"/>
    <property type="project" value="UniProtKB-KW"/>
</dbReference>
<reference evidence="9" key="1">
    <citation type="journal article" date="2017" name="Parasit. Vectors">
        <title>Sialotranscriptomics of Rhipicephalus zambeziensis reveals intricate expression profiles of secretory proteins and suggests tight temporal transcriptional regulation during blood-feeding.</title>
        <authorList>
            <person name="de Castro M.H."/>
            <person name="de Klerk D."/>
            <person name="Pienaar R."/>
            <person name="Rees D.J.G."/>
            <person name="Mans B.J."/>
        </authorList>
    </citation>
    <scope>NUCLEOTIDE SEQUENCE</scope>
    <source>
        <tissue evidence="9">Salivary glands</tissue>
    </source>
</reference>
<evidence type="ECO:0000313" key="9">
    <source>
        <dbReference type="EMBL" id="MAA16080.1"/>
    </source>
</evidence>
<sequence length="480" mass="54809">MAAMFLTCILCCFTFPLAMAEYGIVYPTLLTARDSEGKKILKVNERMTLNLEKSEVFSGDFMFVTEENGKRTHLLMSKDEYERDLYHDQSLMAALLVRSDDAVQVEGIINDSLRIKPLLEMPRSIDGHIPHKLYEMPPRTEIPQTHRDYKPANITETGQSSSAYVEARSKDKKYYPEVYIVQDYVHAEVFKFNKKKVVEYFSVFCAAVNLRYATNRGIKIQLRIAGITMSTTEEKYMVYPGSNRYEILDEQTLAEFNKYYQSKIEFTESDLVFLVTGRDMVFYEQGVLQYWVGGYSYIAGFCQQSKVGMSEDPPGSFYGVQVFAHEIGHSLGCVHDQSQAEPSVPGHQGSEACSWYDSYMMSYAMTDSRMYSFSKCCIADIKNVLSRSEWSCLRTRNPKSKRPKGLPGQYVSGNEYCTRCYPGRNGMHYNQAYGIQNCKIKCQDSQDSYILGAPDGVPCDLARRGSRQCQLGECTKKRTK</sequence>
<keyword evidence="1" id="KW-0645">Protease</keyword>
<dbReference type="PANTHER" id="PTHR11905">
    <property type="entry name" value="ADAM A DISINTEGRIN AND METALLOPROTEASE DOMAIN"/>
    <property type="match status" value="1"/>
</dbReference>
<dbReference type="GO" id="GO:0006509">
    <property type="term" value="P:membrane protein ectodomain proteolysis"/>
    <property type="evidence" value="ECO:0007669"/>
    <property type="project" value="TreeGrafter"/>
</dbReference>
<dbReference type="InterPro" id="IPR001590">
    <property type="entry name" value="Peptidase_M12B"/>
</dbReference>
<feature type="signal peptide" evidence="7">
    <location>
        <begin position="1"/>
        <end position="20"/>
    </location>
</feature>
<feature type="region of interest" description="Disordered" evidence="6">
    <location>
        <begin position="142"/>
        <end position="162"/>
    </location>
</feature>
<proteinExistence type="predicted"/>
<dbReference type="PANTHER" id="PTHR11905:SF159">
    <property type="entry name" value="ADAM METALLOPROTEASE"/>
    <property type="match status" value="1"/>
</dbReference>
<evidence type="ECO:0000256" key="5">
    <source>
        <dbReference type="PROSITE-ProRule" id="PRU00276"/>
    </source>
</evidence>
<feature type="binding site" evidence="5">
    <location>
        <position position="325"/>
    </location>
    <ligand>
        <name>Zn(2+)</name>
        <dbReference type="ChEBI" id="CHEBI:29105"/>
        <note>catalytic</note>
    </ligand>
</feature>
<dbReference type="AlphaFoldDB" id="A0A224YQG4"/>
<evidence type="ECO:0000256" key="6">
    <source>
        <dbReference type="SAM" id="MobiDB-lite"/>
    </source>
</evidence>
<organism evidence="9">
    <name type="scientific">Rhipicephalus zambeziensis</name>
    <dbReference type="NCBI Taxonomy" id="60191"/>
    <lineage>
        <taxon>Eukaryota</taxon>
        <taxon>Metazoa</taxon>
        <taxon>Ecdysozoa</taxon>
        <taxon>Arthropoda</taxon>
        <taxon>Chelicerata</taxon>
        <taxon>Arachnida</taxon>
        <taxon>Acari</taxon>
        <taxon>Parasitiformes</taxon>
        <taxon>Ixodida</taxon>
        <taxon>Ixodoidea</taxon>
        <taxon>Ixodidae</taxon>
        <taxon>Rhipicephalinae</taxon>
        <taxon>Rhipicephalus</taxon>
        <taxon>Rhipicephalus</taxon>
    </lineage>
</organism>
<evidence type="ECO:0000256" key="7">
    <source>
        <dbReference type="SAM" id="SignalP"/>
    </source>
</evidence>
<dbReference type="EMBL" id="GFPF01004934">
    <property type="protein sequence ID" value="MAA16080.1"/>
    <property type="molecule type" value="Transcribed_RNA"/>
</dbReference>
<evidence type="ECO:0000256" key="1">
    <source>
        <dbReference type="ARBA" id="ARBA00022670"/>
    </source>
</evidence>
<evidence type="ECO:0000259" key="8">
    <source>
        <dbReference type="PROSITE" id="PS50215"/>
    </source>
</evidence>
<dbReference type="CDD" id="cd04272">
    <property type="entry name" value="ZnMc_salivary_gland_MPs"/>
    <property type="match status" value="1"/>
</dbReference>
<protein>
    <submittedName>
        <fullName evidence="9">Reprolysin</fullName>
    </submittedName>
</protein>
<keyword evidence="5" id="KW-0479">Metal-binding</keyword>
<dbReference type="InterPro" id="IPR024079">
    <property type="entry name" value="MetalloPept_cat_dom_sf"/>
</dbReference>
<feature type="binding site" evidence="5">
    <location>
        <position position="335"/>
    </location>
    <ligand>
        <name>Zn(2+)</name>
        <dbReference type="ChEBI" id="CHEBI:29105"/>
        <note>catalytic</note>
    </ligand>
</feature>
<evidence type="ECO:0000256" key="3">
    <source>
        <dbReference type="ARBA" id="ARBA00022833"/>
    </source>
</evidence>
<feature type="domain" description="Peptidase M12B" evidence="8">
    <location>
        <begin position="174"/>
        <end position="397"/>
    </location>
</feature>
<name>A0A224YQG4_9ACAR</name>
<evidence type="ECO:0000256" key="4">
    <source>
        <dbReference type="ARBA" id="ARBA00023049"/>
    </source>
</evidence>
<keyword evidence="4" id="KW-0482">Metalloprotease</keyword>
<dbReference type="SUPFAM" id="SSF55486">
    <property type="entry name" value="Metalloproteases ('zincins'), catalytic domain"/>
    <property type="match status" value="1"/>
</dbReference>